<evidence type="ECO:0000313" key="3">
    <source>
        <dbReference type="Proteomes" id="UP001445076"/>
    </source>
</evidence>
<reference evidence="2 3" key="1">
    <citation type="journal article" date="2024" name="BMC Genomics">
        <title>Genome assembly of redclaw crayfish (Cherax quadricarinatus) provides insights into its immune adaptation and hypoxia tolerance.</title>
        <authorList>
            <person name="Liu Z."/>
            <person name="Zheng J."/>
            <person name="Li H."/>
            <person name="Fang K."/>
            <person name="Wang S."/>
            <person name="He J."/>
            <person name="Zhou D."/>
            <person name="Weng S."/>
            <person name="Chi M."/>
            <person name="Gu Z."/>
            <person name="He J."/>
            <person name="Li F."/>
            <person name="Wang M."/>
        </authorList>
    </citation>
    <scope>NUCLEOTIDE SEQUENCE [LARGE SCALE GENOMIC DNA]</scope>
    <source>
        <strain evidence="2">ZL_2023a</strain>
    </source>
</reference>
<comment type="caution">
    <text evidence="2">The sequence shown here is derived from an EMBL/GenBank/DDBJ whole genome shotgun (WGS) entry which is preliminary data.</text>
</comment>
<name>A0AAW0WYV4_CHEQU</name>
<evidence type="ECO:0000256" key="1">
    <source>
        <dbReference type="SAM" id="MobiDB-lite"/>
    </source>
</evidence>
<dbReference type="Proteomes" id="UP001445076">
    <property type="component" value="Unassembled WGS sequence"/>
</dbReference>
<keyword evidence="3" id="KW-1185">Reference proteome</keyword>
<gene>
    <name evidence="2" type="ORF">OTU49_004422</name>
</gene>
<evidence type="ECO:0000313" key="2">
    <source>
        <dbReference type="EMBL" id="KAK8737276.1"/>
    </source>
</evidence>
<feature type="compositionally biased region" description="Polar residues" evidence="1">
    <location>
        <begin position="11"/>
        <end position="22"/>
    </location>
</feature>
<sequence length="210" mass="23370">MHATRNAPSFADSTTTPSNTCNIPPDAELDSDAGMPAEHTMAPHCLRQCSHLSLQEAQLECAKARLKDPEVECDHECCLLESCSTAREEKTRDGDSSKEPSSIVLKTFKPHRSFSLRLAKNSSRAKEQDSSFTNGTSKAHFTCTNYPCVQHASRPDPRQKNNHLQVNSVSKTPTGRTNLDLCVSCQSLAPRSSSDHHDTDDEHRQRHQWD</sequence>
<protein>
    <submittedName>
        <fullName evidence="2">Uncharacterized protein</fullName>
    </submittedName>
</protein>
<feature type="region of interest" description="Disordered" evidence="1">
    <location>
        <begin position="1"/>
        <end position="36"/>
    </location>
</feature>
<dbReference type="AlphaFoldDB" id="A0AAW0WYV4"/>
<feature type="region of interest" description="Disordered" evidence="1">
    <location>
        <begin position="189"/>
        <end position="210"/>
    </location>
</feature>
<feature type="compositionally biased region" description="Basic and acidic residues" evidence="1">
    <location>
        <begin position="193"/>
        <end position="210"/>
    </location>
</feature>
<organism evidence="2 3">
    <name type="scientific">Cherax quadricarinatus</name>
    <name type="common">Australian red claw crayfish</name>
    <dbReference type="NCBI Taxonomy" id="27406"/>
    <lineage>
        <taxon>Eukaryota</taxon>
        <taxon>Metazoa</taxon>
        <taxon>Ecdysozoa</taxon>
        <taxon>Arthropoda</taxon>
        <taxon>Crustacea</taxon>
        <taxon>Multicrustacea</taxon>
        <taxon>Malacostraca</taxon>
        <taxon>Eumalacostraca</taxon>
        <taxon>Eucarida</taxon>
        <taxon>Decapoda</taxon>
        <taxon>Pleocyemata</taxon>
        <taxon>Astacidea</taxon>
        <taxon>Parastacoidea</taxon>
        <taxon>Parastacidae</taxon>
        <taxon>Cherax</taxon>
    </lineage>
</organism>
<accession>A0AAW0WYV4</accession>
<feature type="non-terminal residue" evidence="2">
    <location>
        <position position="210"/>
    </location>
</feature>
<proteinExistence type="predicted"/>
<dbReference type="EMBL" id="JARKIK010000042">
    <property type="protein sequence ID" value="KAK8737276.1"/>
    <property type="molecule type" value="Genomic_DNA"/>
</dbReference>